<dbReference type="EMBL" id="VZCC01000043">
    <property type="protein sequence ID" value="MQN83761.1"/>
    <property type="molecule type" value="Genomic_DNA"/>
</dbReference>
<dbReference type="RefSeq" id="WP_144155229.1">
    <property type="nucleotide sequence ID" value="NZ_JAPDUY010000001.1"/>
</dbReference>
<comment type="caution">
    <text evidence="1">The sequence shown here is derived from an EMBL/GenBank/DDBJ whole genome shotgun (WGS) entry which is preliminary data.</text>
</comment>
<organism evidence="1 2">
    <name type="scientific">Segatella copri</name>
    <dbReference type="NCBI Taxonomy" id="165179"/>
    <lineage>
        <taxon>Bacteria</taxon>
        <taxon>Pseudomonadati</taxon>
        <taxon>Bacteroidota</taxon>
        <taxon>Bacteroidia</taxon>
        <taxon>Bacteroidales</taxon>
        <taxon>Prevotellaceae</taxon>
        <taxon>Segatella</taxon>
    </lineage>
</organism>
<gene>
    <name evidence="1" type="ORF">F7D74_07175</name>
</gene>
<name>A0AA90ZX75_9BACT</name>
<dbReference type="AlphaFoldDB" id="A0AA90ZX75"/>
<proteinExistence type="predicted"/>
<sequence length="92" mass="11418">MRYKGPRLSEIIRNIYHRDPLNGDIYIYMSRDRRTIRLFQYKHHVYDLHERTFSNEYRFKKVVLREGVPTYKMDWKTVMIVLESPVIKQIRV</sequence>
<evidence type="ECO:0000313" key="1">
    <source>
        <dbReference type="EMBL" id="MQN83761.1"/>
    </source>
</evidence>
<reference evidence="2" key="1">
    <citation type="submission" date="2019-09" db="EMBL/GenBank/DDBJ databases">
        <title>Distinct polysaccharide growth profiles of human intestinal Prevotella copri isolates.</title>
        <authorList>
            <person name="Fehlner-Peach H."/>
            <person name="Magnabosco C."/>
            <person name="Raghavan V."/>
            <person name="Scher J.U."/>
            <person name="Tett A."/>
            <person name="Cox L.M."/>
            <person name="Gottsegen C."/>
            <person name="Watters A."/>
            <person name="Wiltshire- Gordon J.D."/>
            <person name="Segata N."/>
            <person name="Bonneau R."/>
            <person name="Littman D.R."/>
        </authorList>
    </citation>
    <scope>NUCLEOTIDE SEQUENCE [LARGE SCALE GENOMIC DNA]</scope>
    <source>
        <strain evidence="2">iAA108</strain>
    </source>
</reference>
<accession>A0AA90ZX75</accession>
<protein>
    <submittedName>
        <fullName evidence="1">Transposase</fullName>
    </submittedName>
</protein>
<evidence type="ECO:0000313" key="2">
    <source>
        <dbReference type="Proteomes" id="UP000421408"/>
    </source>
</evidence>
<dbReference type="Proteomes" id="UP000421408">
    <property type="component" value="Unassembled WGS sequence"/>
</dbReference>